<dbReference type="AlphaFoldDB" id="A0A7Z0JCE4"/>
<dbReference type="RefSeq" id="WP_179826246.1">
    <property type="nucleotide sequence ID" value="NZ_JACCFS010000001.1"/>
</dbReference>
<protein>
    <submittedName>
        <fullName evidence="2">Transcriptional regulator with XRE-family HTH domain</fullName>
    </submittedName>
</protein>
<accession>A0A7Z0JCE4</accession>
<dbReference type="Proteomes" id="UP000572051">
    <property type="component" value="Unassembled WGS sequence"/>
</dbReference>
<sequence>MTPDTETTGQRVARLRKLRGLTQHGLADRSHVSRGLIAKVETGDRVATPAFIAAVSTALNADPTEISGQPFRGDTTSTDRVHATIPEVRRALDAVDVPLDLDMDPRPVAVLAREVEALRLASKDAKHAQVGTRLPAVLSELAVHAHTADDPRVWRYVNAAQALAVSLSRRLGYTDLANSAIRDAATSAARSDDPNLPALAQLSRALMMMMYGSWMAGLNLVRAAASRIDQHTPQALAVHGALQLRSAVLSARGTQTGTTTQSQAWDHHEQAVEAAKRLPARIQDWYALQFNPANVAIHGAAVAVEMGDFDEALRRDAEITAPVLAALPAERRAHHGIDMARAYIELGRRDKALGNLVSAERAAPQMTRYHLSARTVAAHLIDHHRTIPEPLRGLARRMQIS</sequence>
<dbReference type="CDD" id="cd00093">
    <property type="entry name" value="HTH_XRE"/>
    <property type="match status" value="1"/>
</dbReference>
<name>A0A7Z0JCE4_9ACTN</name>
<dbReference type="EMBL" id="JACCFS010000001">
    <property type="protein sequence ID" value="NYJ36379.1"/>
    <property type="molecule type" value="Genomic_DNA"/>
</dbReference>
<feature type="domain" description="HTH cro/C1-type" evidence="1">
    <location>
        <begin position="12"/>
        <end position="66"/>
    </location>
</feature>
<dbReference type="InterPro" id="IPR010982">
    <property type="entry name" value="Lambda_DNA-bd_dom_sf"/>
</dbReference>
<dbReference type="GO" id="GO:0003677">
    <property type="term" value="F:DNA binding"/>
    <property type="evidence" value="ECO:0007669"/>
    <property type="project" value="InterPro"/>
</dbReference>
<keyword evidence="3" id="KW-1185">Reference proteome</keyword>
<dbReference type="PROSITE" id="PS50943">
    <property type="entry name" value="HTH_CROC1"/>
    <property type="match status" value="1"/>
</dbReference>
<dbReference type="SUPFAM" id="SSF47413">
    <property type="entry name" value="lambda repressor-like DNA-binding domains"/>
    <property type="match status" value="1"/>
</dbReference>
<dbReference type="InterPro" id="IPR001387">
    <property type="entry name" value="Cro/C1-type_HTH"/>
</dbReference>
<organism evidence="2 3">
    <name type="scientific">Nocardiopsis aegyptia</name>
    <dbReference type="NCBI Taxonomy" id="220378"/>
    <lineage>
        <taxon>Bacteria</taxon>
        <taxon>Bacillati</taxon>
        <taxon>Actinomycetota</taxon>
        <taxon>Actinomycetes</taxon>
        <taxon>Streptosporangiales</taxon>
        <taxon>Nocardiopsidaceae</taxon>
        <taxon>Nocardiopsis</taxon>
    </lineage>
</organism>
<evidence type="ECO:0000259" key="1">
    <source>
        <dbReference type="PROSITE" id="PS50943"/>
    </source>
</evidence>
<evidence type="ECO:0000313" key="2">
    <source>
        <dbReference type="EMBL" id="NYJ36379.1"/>
    </source>
</evidence>
<dbReference type="SMART" id="SM00530">
    <property type="entry name" value="HTH_XRE"/>
    <property type="match status" value="1"/>
</dbReference>
<dbReference type="Gene3D" id="1.10.260.40">
    <property type="entry name" value="lambda repressor-like DNA-binding domains"/>
    <property type="match status" value="1"/>
</dbReference>
<comment type="caution">
    <text evidence="2">The sequence shown here is derived from an EMBL/GenBank/DDBJ whole genome shotgun (WGS) entry which is preliminary data.</text>
</comment>
<proteinExistence type="predicted"/>
<dbReference type="Pfam" id="PF13560">
    <property type="entry name" value="HTH_31"/>
    <property type="match status" value="1"/>
</dbReference>
<reference evidence="2 3" key="1">
    <citation type="submission" date="2020-07" db="EMBL/GenBank/DDBJ databases">
        <title>Sequencing the genomes of 1000 actinobacteria strains.</title>
        <authorList>
            <person name="Klenk H.-P."/>
        </authorList>
    </citation>
    <scope>NUCLEOTIDE SEQUENCE [LARGE SCALE GENOMIC DNA]</scope>
    <source>
        <strain evidence="2 3">DSM 44442</strain>
    </source>
</reference>
<gene>
    <name evidence="2" type="ORF">HNR10_004260</name>
</gene>
<evidence type="ECO:0000313" key="3">
    <source>
        <dbReference type="Proteomes" id="UP000572051"/>
    </source>
</evidence>